<proteinExistence type="predicted"/>
<protein>
    <submittedName>
        <fullName evidence="2">Uncharacterized protein</fullName>
    </submittedName>
</protein>
<feature type="transmembrane region" description="Helical" evidence="1">
    <location>
        <begin position="34"/>
        <end position="55"/>
    </location>
</feature>
<evidence type="ECO:0000313" key="3">
    <source>
        <dbReference type="Proteomes" id="UP001498398"/>
    </source>
</evidence>
<keyword evidence="1" id="KW-0812">Transmembrane</keyword>
<dbReference type="EMBL" id="JBANRG010000002">
    <property type="protein sequence ID" value="KAK7471166.1"/>
    <property type="molecule type" value="Genomic_DNA"/>
</dbReference>
<gene>
    <name evidence="2" type="ORF">VKT23_002577</name>
</gene>
<keyword evidence="1" id="KW-1133">Transmembrane helix</keyword>
<keyword evidence="1" id="KW-0472">Membrane</keyword>
<evidence type="ECO:0000256" key="1">
    <source>
        <dbReference type="SAM" id="Phobius"/>
    </source>
</evidence>
<organism evidence="2 3">
    <name type="scientific">Marasmiellus scandens</name>
    <dbReference type="NCBI Taxonomy" id="2682957"/>
    <lineage>
        <taxon>Eukaryota</taxon>
        <taxon>Fungi</taxon>
        <taxon>Dikarya</taxon>
        <taxon>Basidiomycota</taxon>
        <taxon>Agaricomycotina</taxon>
        <taxon>Agaricomycetes</taxon>
        <taxon>Agaricomycetidae</taxon>
        <taxon>Agaricales</taxon>
        <taxon>Marasmiineae</taxon>
        <taxon>Omphalotaceae</taxon>
        <taxon>Marasmiellus</taxon>
    </lineage>
</organism>
<keyword evidence="3" id="KW-1185">Reference proteome</keyword>
<accession>A0ABR1K8F9</accession>
<feature type="transmembrane region" description="Helical" evidence="1">
    <location>
        <begin position="7"/>
        <end position="28"/>
    </location>
</feature>
<sequence length="783" mass="89532">MRNFVDAIPILLHISLFLFFGGLVAFLLPVNRLLTYVMAAVLVAFFAIYTTLTLLPLRYLNSPYRTPLSAVLWRFGNSFNRFLNRAHKLAHQEKSLVPAILEKSVQESAERDKRDLKAIDYTMRALADDEELLPFIEAIPDTLYYSDHPWFGAALQVKNFKIFVHLLESADPDVNILSRILQFMSPRGMNQQLRARLSSSCPRALWLLACGSMDLSTGKSRLHPGYRRFIQPMMSISHSERFSYTQNFSVLSFGRDMYSALAALRLSWLYSMRSTIDLLENLLGTGDLSTPYMLSNQDLHNRFKRAAETLNDIPGDYLSFFGSIAGVPSSLQSLVQLVRQECIMSEVILRIKKLRPLITRLKDNEVWRPMQLSFLRAYLSDSLCAVEDTKELPLEFEHTCNALYPSELSLTFNDNETTSDFLHACFPLLQLKQLVEGKELNATTDKLMKQCLKIFISATGPLYQHEQVAECRQFVQWYIIERDNQAQANGWVKFDKDHLYRVGECILGDIRYLPGQSAANLKTAFLLLCNSSPSAYLLRLESDTFQKLFVYLCDAPSNMPFKQTEGYAFFKALLDLVVCMRLVPVHYDPFPQDRVGVSLCQDYLLPHALYLDSIGSRSCRDTLVVVIISRYIDLACESIVPFDCRRALDTIRFQQWSNACVHETSQSLFANSVRELVDTITEGTSQLENLVLALYDVMLFFCWRWSSRDGSEVSWHWITSRPAAMILSDAVLRYHEPEDVLLSDVYRQAKVDAKVAKDKLLEHCQHLLSMESDADTLNTITLG</sequence>
<reference evidence="2 3" key="1">
    <citation type="submission" date="2024-01" db="EMBL/GenBank/DDBJ databases">
        <title>A draft genome for the cacao thread blight pathogen Marasmiellus scandens.</title>
        <authorList>
            <person name="Baruah I.K."/>
            <person name="Leung J."/>
            <person name="Bukari Y."/>
            <person name="Amoako-Attah I."/>
            <person name="Meinhardt L.W."/>
            <person name="Bailey B.A."/>
            <person name="Cohen S.P."/>
        </authorList>
    </citation>
    <scope>NUCLEOTIDE SEQUENCE [LARGE SCALE GENOMIC DNA]</scope>
    <source>
        <strain evidence="2 3">GH-19</strain>
    </source>
</reference>
<evidence type="ECO:0000313" key="2">
    <source>
        <dbReference type="EMBL" id="KAK7471166.1"/>
    </source>
</evidence>
<name>A0ABR1K8F9_9AGAR</name>
<dbReference type="Proteomes" id="UP001498398">
    <property type="component" value="Unassembled WGS sequence"/>
</dbReference>
<comment type="caution">
    <text evidence="2">The sequence shown here is derived from an EMBL/GenBank/DDBJ whole genome shotgun (WGS) entry which is preliminary data.</text>
</comment>